<accession>A0ABD5UGU1</accession>
<sequence>MDDEAIKQVLRERGHGVLSLARDSEAYAIPVSFGYDGERALMYLLQFGEDSEKLAVASDTEQACLVTYNVETRFEWESVILRGSLRELPTEESEDVEAVMDENAWFPSIFPPDAPITGVHIYELVIESASGRQGEGVV</sequence>
<comment type="caution">
    <text evidence="1">The sequence shown here is derived from an EMBL/GenBank/DDBJ whole genome shotgun (WGS) entry which is preliminary data.</text>
</comment>
<dbReference type="AlphaFoldDB" id="A0ABD5UGU1"/>
<organism evidence="1 2">
    <name type="scientific">Halorubrum trueperi</name>
    <dbReference type="NCBI Taxonomy" id="2004704"/>
    <lineage>
        <taxon>Archaea</taxon>
        <taxon>Methanobacteriati</taxon>
        <taxon>Methanobacteriota</taxon>
        <taxon>Stenosarchaea group</taxon>
        <taxon>Halobacteria</taxon>
        <taxon>Halobacteriales</taxon>
        <taxon>Haloferacaceae</taxon>
        <taxon>Halorubrum</taxon>
    </lineage>
</organism>
<evidence type="ECO:0000313" key="2">
    <source>
        <dbReference type="Proteomes" id="UP001596333"/>
    </source>
</evidence>
<dbReference type="Gene3D" id="2.30.110.10">
    <property type="entry name" value="Electron Transport, Fmn-binding Protein, Chain A"/>
    <property type="match status" value="1"/>
</dbReference>
<dbReference type="SUPFAM" id="SSF50475">
    <property type="entry name" value="FMN-binding split barrel"/>
    <property type="match status" value="1"/>
</dbReference>
<keyword evidence="2" id="KW-1185">Reference proteome</keyword>
<name>A0ABD5UGU1_9EURY</name>
<dbReference type="Proteomes" id="UP001596333">
    <property type="component" value="Unassembled WGS sequence"/>
</dbReference>
<proteinExistence type="predicted"/>
<evidence type="ECO:0000313" key="1">
    <source>
        <dbReference type="EMBL" id="MFC6888498.1"/>
    </source>
</evidence>
<protein>
    <submittedName>
        <fullName evidence="1">Pyridoxamine 5'-phosphate oxidase family protein</fullName>
    </submittedName>
</protein>
<gene>
    <name evidence="1" type="ORF">ACFQEY_05495</name>
</gene>
<dbReference type="Pfam" id="PF12900">
    <property type="entry name" value="Pyridox_ox_2"/>
    <property type="match status" value="1"/>
</dbReference>
<dbReference type="InterPro" id="IPR012349">
    <property type="entry name" value="Split_barrel_FMN-bd"/>
</dbReference>
<reference evidence="1 2" key="1">
    <citation type="journal article" date="2019" name="Int. J. Syst. Evol. Microbiol.">
        <title>The Global Catalogue of Microorganisms (GCM) 10K type strain sequencing project: providing services to taxonomists for standard genome sequencing and annotation.</title>
        <authorList>
            <consortium name="The Broad Institute Genomics Platform"/>
            <consortium name="The Broad Institute Genome Sequencing Center for Infectious Disease"/>
            <person name="Wu L."/>
            <person name="Ma J."/>
        </authorList>
    </citation>
    <scope>NUCLEOTIDE SEQUENCE [LARGE SCALE GENOMIC DNA]</scope>
    <source>
        <strain evidence="1 2">Y73</strain>
    </source>
</reference>
<dbReference type="RefSeq" id="WP_379765583.1">
    <property type="nucleotide sequence ID" value="NZ_JBHSXI010000005.1"/>
</dbReference>
<dbReference type="EMBL" id="JBHSXI010000005">
    <property type="protein sequence ID" value="MFC6888498.1"/>
    <property type="molecule type" value="Genomic_DNA"/>
</dbReference>
<dbReference type="InterPro" id="IPR024747">
    <property type="entry name" value="Pyridox_Oxase-rel"/>
</dbReference>